<dbReference type="RefSeq" id="WP_306085407.1">
    <property type="nucleotide sequence ID" value="NZ_CP120992.1"/>
</dbReference>
<evidence type="ECO:0000256" key="1">
    <source>
        <dbReference type="SAM" id="MobiDB-lite"/>
    </source>
</evidence>
<evidence type="ECO:0000313" key="2">
    <source>
        <dbReference type="EMBL" id="WLQ38717.1"/>
    </source>
</evidence>
<dbReference type="EMBL" id="CP120992">
    <property type="protein sequence ID" value="WLQ38717.1"/>
    <property type="molecule type" value="Genomic_DNA"/>
</dbReference>
<sequence>MQSLPEDASSRAAVRRSSPHHRTAPSFLTGHRPRRRVRPHGNEEQGGNRTYDHRDQKAAHPVAPPTPVRIVRARRITTLDGEADTRVLDAIEAARAAHPEQRINHRIEHRSPVDEKLVQRIRAAEVTPVPFGAFVHGGLQTAPPPR</sequence>
<evidence type="ECO:0000313" key="3">
    <source>
        <dbReference type="Proteomes" id="UP001229952"/>
    </source>
</evidence>
<feature type="region of interest" description="Disordered" evidence="1">
    <location>
        <begin position="1"/>
        <end position="66"/>
    </location>
</feature>
<accession>A0ABY9HVX1</accession>
<organism evidence="2 3">
    <name type="scientific">Streptomyces laculatispora</name>
    <dbReference type="NCBI Taxonomy" id="887464"/>
    <lineage>
        <taxon>Bacteria</taxon>
        <taxon>Bacillati</taxon>
        <taxon>Actinomycetota</taxon>
        <taxon>Actinomycetes</taxon>
        <taxon>Kitasatosporales</taxon>
        <taxon>Streptomycetaceae</taxon>
        <taxon>Streptomyces</taxon>
    </lineage>
</organism>
<feature type="compositionally biased region" description="Basic residues" evidence="1">
    <location>
        <begin position="13"/>
        <end position="23"/>
    </location>
</feature>
<proteinExistence type="predicted"/>
<reference evidence="2 3" key="1">
    <citation type="submission" date="2023-03" db="EMBL/GenBank/DDBJ databases">
        <title>Isolation and description of six Streptomyces strains from soil environments, able to metabolize different microbial glucans.</title>
        <authorList>
            <person name="Widen T."/>
            <person name="Larsbrink J."/>
        </authorList>
    </citation>
    <scope>NUCLEOTIDE SEQUENCE [LARGE SCALE GENOMIC DNA]</scope>
    <source>
        <strain evidence="2 3">Mut2</strain>
    </source>
</reference>
<protein>
    <submittedName>
        <fullName evidence="2">Uncharacterized protein</fullName>
    </submittedName>
</protein>
<dbReference type="Proteomes" id="UP001229952">
    <property type="component" value="Chromosome"/>
</dbReference>
<gene>
    <name evidence="2" type="ORF">P8A22_00795</name>
</gene>
<name>A0ABY9HVX1_9ACTN</name>
<keyword evidence="3" id="KW-1185">Reference proteome</keyword>